<keyword evidence="2" id="KW-1185">Reference proteome</keyword>
<organism evidence="1 2">
    <name type="scientific">Paramecium primaurelia</name>
    <dbReference type="NCBI Taxonomy" id="5886"/>
    <lineage>
        <taxon>Eukaryota</taxon>
        <taxon>Sar</taxon>
        <taxon>Alveolata</taxon>
        <taxon>Ciliophora</taxon>
        <taxon>Intramacronucleata</taxon>
        <taxon>Oligohymenophorea</taxon>
        <taxon>Peniculida</taxon>
        <taxon>Parameciidae</taxon>
        <taxon>Paramecium</taxon>
    </lineage>
</organism>
<dbReference type="AlphaFoldDB" id="A0A8S1N9F7"/>
<name>A0A8S1N9F7_PARPR</name>
<comment type="caution">
    <text evidence="1">The sequence shown here is derived from an EMBL/GenBank/DDBJ whole genome shotgun (WGS) entry which is preliminary data.</text>
</comment>
<gene>
    <name evidence="1" type="ORF">PPRIM_AZ9-3.1.T0690202</name>
</gene>
<evidence type="ECO:0000313" key="1">
    <source>
        <dbReference type="EMBL" id="CAD8083274.1"/>
    </source>
</evidence>
<dbReference type="Proteomes" id="UP000688137">
    <property type="component" value="Unassembled WGS sequence"/>
</dbReference>
<dbReference type="EMBL" id="CAJJDM010000072">
    <property type="protein sequence ID" value="CAD8083274.1"/>
    <property type="molecule type" value="Genomic_DNA"/>
</dbReference>
<protein>
    <submittedName>
        <fullName evidence="1">Uncharacterized protein</fullName>
    </submittedName>
</protein>
<reference evidence="1" key="1">
    <citation type="submission" date="2021-01" db="EMBL/GenBank/DDBJ databases">
        <authorList>
            <consortium name="Genoscope - CEA"/>
            <person name="William W."/>
        </authorList>
    </citation>
    <scope>NUCLEOTIDE SEQUENCE</scope>
</reference>
<accession>A0A8S1N9F7</accession>
<sequence length="187" mass="22321">MVKFGQQFVPQMIVIQLLKSYNYNNQDISIKVLKLPHKSLILDYNTLMLNRVPNLNMESNYISYINSDYYIQAKKKFKKLYEVYENLALSEDKVETEKIINQNVYQNQWSQLYIKVFILLLKQKNYLDIQDIIKKKRVTTNILKPKTVKLGSQNDIQEDGEKMMKYIPSLSIFKKRQFSQEITINFD</sequence>
<evidence type="ECO:0000313" key="2">
    <source>
        <dbReference type="Proteomes" id="UP000688137"/>
    </source>
</evidence>
<proteinExistence type="predicted"/>